<name>A0ABT9IUA5_9BACL</name>
<dbReference type="RefSeq" id="WP_305990215.1">
    <property type="nucleotide sequence ID" value="NZ_JAVAMP010000001.1"/>
</dbReference>
<organism evidence="1 2">
    <name type="scientific">Chengkuizengella axinellae</name>
    <dbReference type="NCBI Taxonomy" id="3064388"/>
    <lineage>
        <taxon>Bacteria</taxon>
        <taxon>Bacillati</taxon>
        <taxon>Bacillota</taxon>
        <taxon>Bacilli</taxon>
        <taxon>Bacillales</taxon>
        <taxon>Paenibacillaceae</taxon>
        <taxon>Chengkuizengella</taxon>
    </lineage>
</organism>
<protein>
    <submittedName>
        <fullName evidence="1">Uncharacterized protein</fullName>
    </submittedName>
</protein>
<keyword evidence="2" id="KW-1185">Reference proteome</keyword>
<dbReference type="Proteomes" id="UP001231941">
    <property type="component" value="Unassembled WGS sequence"/>
</dbReference>
<evidence type="ECO:0000313" key="1">
    <source>
        <dbReference type="EMBL" id="MDP5272916.1"/>
    </source>
</evidence>
<reference evidence="1 2" key="1">
    <citation type="submission" date="2023-08" db="EMBL/GenBank/DDBJ databases">
        <authorList>
            <person name="Park J.-S."/>
        </authorList>
    </citation>
    <scope>NUCLEOTIDE SEQUENCE [LARGE SCALE GENOMIC DNA]</scope>
    <source>
        <strain evidence="1 2">2205SS18-9</strain>
    </source>
</reference>
<evidence type="ECO:0000313" key="2">
    <source>
        <dbReference type="Proteomes" id="UP001231941"/>
    </source>
</evidence>
<proteinExistence type="predicted"/>
<accession>A0ABT9IUA5</accession>
<gene>
    <name evidence="1" type="ORF">Q5Y73_02245</name>
</gene>
<sequence>MKRFLFVIVGLFILMAGFLGLRFGSALTQEGNPIPILISIAKLETSGHDFEMFSSNDNSYRYVSENKSSDVVKKFMSEKGWEFKEQMGSGLVFEKDQKVTIVGTRLFSKHYFLWDVPIEIF</sequence>
<comment type="caution">
    <text evidence="1">The sequence shown here is derived from an EMBL/GenBank/DDBJ whole genome shotgun (WGS) entry which is preliminary data.</text>
</comment>
<dbReference type="EMBL" id="JAVAMP010000001">
    <property type="protein sequence ID" value="MDP5272916.1"/>
    <property type="molecule type" value="Genomic_DNA"/>
</dbReference>